<feature type="compositionally biased region" description="Polar residues" evidence="1">
    <location>
        <begin position="109"/>
        <end position="120"/>
    </location>
</feature>
<feature type="region of interest" description="Disordered" evidence="1">
    <location>
        <begin position="102"/>
        <end position="154"/>
    </location>
</feature>
<dbReference type="PANTHER" id="PTHR11544">
    <property type="entry name" value="COLD SHOCK DOMAIN CONTAINING PROTEINS"/>
    <property type="match status" value="1"/>
</dbReference>
<proteinExistence type="predicted"/>
<dbReference type="InterPro" id="IPR050181">
    <property type="entry name" value="Cold_shock_domain"/>
</dbReference>
<sequence length="154" mass="17470">MSNSADVSSSTVVSNERFIGRVKWFNNKSGYGFISVTEGPKAGCDVFVHHSAVKVVSEQYKYLVQGEYVEFTLVETKTENHDFQVGEVSGIKGGKLMCETRRDLRDSRSTYTSNQNQSGNIEMPRESRSSRPVRPRVQRPRDNSDWNLVKKNTN</sequence>
<dbReference type="SUPFAM" id="SSF50249">
    <property type="entry name" value="Nucleic acid-binding proteins"/>
    <property type="match status" value="1"/>
</dbReference>
<dbReference type="GO" id="GO:0003676">
    <property type="term" value="F:nucleic acid binding"/>
    <property type="evidence" value="ECO:0007669"/>
    <property type="project" value="InterPro"/>
</dbReference>
<dbReference type="Pfam" id="PF00313">
    <property type="entry name" value="CSD"/>
    <property type="match status" value="1"/>
</dbReference>
<reference evidence="3" key="1">
    <citation type="journal article" date="2020" name="Nature">
        <title>Giant virus diversity and host interactions through global metagenomics.</title>
        <authorList>
            <person name="Schulz F."/>
            <person name="Roux S."/>
            <person name="Paez-Espino D."/>
            <person name="Jungbluth S."/>
            <person name="Walsh D.A."/>
            <person name="Denef V.J."/>
            <person name="McMahon K.D."/>
            <person name="Konstantinidis K.T."/>
            <person name="Eloe-Fadrosh E.A."/>
            <person name="Kyrpides N.C."/>
            <person name="Woyke T."/>
        </authorList>
    </citation>
    <scope>NUCLEOTIDE SEQUENCE</scope>
    <source>
        <strain evidence="3">GVMAG-S-3300013014-104</strain>
    </source>
</reference>
<dbReference type="AlphaFoldDB" id="A0A6C0KP20"/>
<evidence type="ECO:0000256" key="1">
    <source>
        <dbReference type="SAM" id="MobiDB-lite"/>
    </source>
</evidence>
<dbReference type="EMBL" id="MN740948">
    <property type="protein sequence ID" value="QHU19379.1"/>
    <property type="molecule type" value="Genomic_DNA"/>
</dbReference>
<evidence type="ECO:0000313" key="3">
    <source>
        <dbReference type="EMBL" id="QHU19379.1"/>
    </source>
</evidence>
<dbReference type="InterPro" id="IPR011129">
    <property type="entry name" value="CSD"/>
</dbReference>
<dbReference type="PRINTS" id="PR00050">
    <property type="entry name" value="COLDSHOCK"/>
</dbReference>
<organism evidence="3">
    <name type="scientific">viral metagenome</name>
    <dbReference type="NCBI Taxonomy" id="1070528"/>
    <lineage>
        <taxon>unclassified sequences</taxon>
        <taxon>metagenomes</taxon>
        <taxon>organismal metagenomes</taxon>
    </lineage>
</organism>
<dbReference type="Gene3D" id="2.40.50.140">
    <property type="entry name" value="Nucleic acid-binding proteins"/>
    <property type="match status" value="1"/>
</dbReference>
<dbReference type="SMART" id="SM00357">
    <property type="entry name" value="CSP"/>
    <property type="match status" value="1"/>
</dbReference>
<dbReference type="InterPro" id="IPR012340">
    <property type="entry name" value="NA-bd_OB-fold"/>
</dbReference>
<dbReference type="InterPro" id="IPR002059">
    <property type="entry name" value="CSP_DNA-bd"/>
</dbReference>
<dbReference type="PROSITE" id="PS51857">
    <property type="entry name" value="CSD_2"/>
    <property type="match status" value="1"/>
</dbReference>
<feature type="domain" description="CSD" evidence="2">
    <location>
        <begin position="17"/>
        <end position="90"/>
    </location>
</feature>
<dbReference type="CDD" id="cd04458">
    <property type="entry name" value="CSP_CDS"/>
    <property type="match status" value="1"/>
</dbReference>
<accession>A0A6C0KP20</accession>
<evidence type="ECO:0000259" key="2">
    <source>
        <dbReference type="PROSITE" id="PS51857"/>
    </source>
</evidence>
<protein>
    <recommendedName>
        <fullName evidence="2">CSD domain-containing protein</fullName>
    </recommendedName>
</protein>
<name>A0A6C0KP20_9ZZZZ</name>